<keyword evidence="3" id="KW-1185">Reference proteome</keyword>
<organism evidence="2 3">
    <name type="scientific">Araneus ventricosus</name>
    <name type="common">Orbweaver spider</name>
    <name type="synonym">Epeira ventricosa</name>
    <dbReference type="NCBI Taxonomy" id="182803"/>
    <lineage>
        <taxon>Eukaryota</taxon>
        <taxon>Metazoa</taxon>
        <taxon>Ecdysozoa</taxon>
        <taxon>Arthropoda</taxon>
        <taxon>Chelicerata</taxon>
        <taxon>Arachnida</taxon>
        <taxon>Araneae</taxon>
        <taxon>Araneomorphae</taxon>
        <taxon>Entelegynae</taxon>
        <taxon>Araneoidea</taxon>
        <taxon>Araneidae</taxon>
        <taxon>Araneus</taxon>
    </lineage>
</organism>
<sequence>MDSEEYSESDSSYEDISDDSDSDEDTLDAARNWYRIDQENLAPPPPRFPFSGNPGLNTRMDGSFPIEFFCIFFDDDIVTSETNRYAEDFIEKNDLTPSSRVQKWKDVDSSEIRVFWALLFCKV</sequence>
<evidence type="ECO:0008006" key="4">
    <source>
        <dbReference type="Google" id="ProtNLM"/>
    </source>
</evidence>
<evidence type="ECO:0000313" key="2">
    <source>
        <dbReference type="EMBL" id="GBN81729.1"/>
    </source>
</evidence>
<dbReference type="EMBL" id="BGPR01019379">
    <property type="protein sequence ID" value="GBN81729.1"/>
    <property type="molecule type" value="Genomic_DNA"/>
</dbReference>
<feature type="compositionally biased region" description="Acidic residues" evidence="1">
    <location>
        <begin position="1"/>
        <end position="27"/>
    </location>
</feature>
<feature type="region of interest" description="Disordered" evidence="1">
    <location>
        <begin position="1"/>
        <end position="54"/>
    </location>
</feature>
<dbReference type="Proteomes" id="UP000499080">
    <property type="component" value="Unassembled WGS sequence"/>
</dbReference>
<name>A0A4Y2S2R2_ARAVE</name>
<proteinExistence type="predicted"/>
<evidence type="ECO:0000313" key="3">
    <source>
        <dbReference type="Proteomes" id="UP000499080"/>
    </source>
</evidence>
<accession>A0A4Y2S2R2</accession>
<reference evidence="2 3" key="1">
    <citation type="journal article" date="2019" name="Sci. Rep.">
        <title>Orb-weaving spider Araneus ventricosus genome elucidates the spidroin gene catalogue.</title>
        <authorList>
            <person name="Kono N."/>
            <person name="Nakamura H."/>
            <person name="Ohtoshi R."/>
            <person name="Moran D.A.P."/>
            <person name="Shinohara A."/>
            <person name="Yoshida Y."/>
            <person name="Fujiwara M."/>
            <person name="Mori M."/>
            <person name="Tomita M."/>
            <person name="Arakawa K."/>
        </authorList>
    </citation>
    <scope>NUCLEOTIDE SEQUENCE [LARGE SCALE GENOMIC DNA]</scope>
</reference>
<gene>
    <name evidence="2" type="ORF">AVEN_14601_1</name>
</gene>
<evidence type="ECO:0000256" key="1">
    <source>
        <dbReference type="SAM" id="MobiDB-lite"/>
    </source>
</evidence>
<comment type="caution">
    <text evidence="2">The sequence shown here is derived from an EMBL/GenBank/DDBJ whole genome shotgun (WGS) entry which is preliminary data.</text>
</comment>
<dbReference type="AlphaFoldDB" id="A0A4Y2S2R2"/>
<protein>
    <recommendedName>
        <fullName evidence="4">PiggyBac transposable element-derived protein domain-containing protein</fullName>
    </recommendedName>
</protein>